<organism evidence="8">
    <name type="scientific">uncultured Desulfobacteraceae bacterium</name>
    <dbReference type="NCBI Taxonomy" id="218296"/>
    <lineage>
        <taxon>Bacteria</taxon>
        <taxon>Pseudomonadati</taxon>
        <taxon>Thermodesulfobacteriota</taxon>
        <taxon>Desulfobacteria</taxon>
        <taxon>Desulfobacterales</taxon>
        <taxon>Desulfobacteraceae</taxon>
        <taxon>environmental samples</taxon>
    </lineage>
</organism>
<dbReference type="InterPro" id="IPR023885">
    <property type="entry name" value="4Fe4S-binding_SPASM_dom"/>
</dbReference>
<reference evidence="8" key="1">
    <citation type="submission" date="2019-01" db="EMBL/GenBank/DDBJ databases">
        <authorList>
            <consortium name="Genoscope - CEA"/>
            <person name="William W."/>
        </authorList>
    </citation>
    <scope>NUCLEOTIDE SEQUENCE</scope>
    <source>
        <strain evidence="8">CR-1</strain>
    </source>
</reference>
<evidence type="ECO:0000256" key="4">
    <source>
        <dbReference type="ARBA" id="ARBA00022723"/>
    </source>
</evidence>
<dbReference type="Gene3D" id="3.20.20.70">
    <property type="entry name" value="Aldolase class I"/>
    <property type="match status" value="1"/>
</dbReference>
<keyword evidence="5" id="KW-0408">Iron</keyword>
<dbReference type="Pfam" id="PF04055">
    <property type="entry name" value="Radical_SAM"/>
    <property type="match status" value="1"/>
</dbReference>
<dbReference type="GO" id="GO:0051536">
    <property type="term" value="F:iron-sulfur cluster binding"/>
    <property type="evidence" value="ECO:0007669"/>
    <property type="project" value="UniProtKB-KW"/>
</dbReference>
<dbReference type="InterPro" id="IPR034391">
    <property type="entry name" value="AdoMet-like_SPASM_containing"/>
</dbReference>
<dbReference type="EMBL" id="CAACVI010000045">
    <property type="protein sequence ID" value="VEN74737.1"/>
    <property type="molecule type" value="Genomic_DNA"/>
</dbReference>
<accession>A0A484HJ08</accession>
<dbReference type="SFLD" id="SFLDG01387">
    <property type="entry name" value="BtrN-like_SPASM_domain_contain"/>
    <property type="match status" value="1"/>
</dbReference>
<feature type="domain" description="Radical SAM core" evidence="7">
    <location>
        <begin position="442"/>
        <end position="680"/>
    </location>
</feature>
<evidence type="ECO:0000256" key="5">
    <source>
        <dbReference type="ARBA" id="ARBA00023004"/>
    </source>
</evidence>
<keyword evidence="6" id="KW-0411">Iron-sulfur</keyword>
<dbReference type="SFLD" id="SFLDG01067">
    <property type="entry name" value="SPASM/twitch_domain_containing"/>
    <property type="match status" value="1"/>
</dbReference>
<proteinExistence type="predicted"/>
<dbReference type="CDD" id="cd01335">
    <property type="entry name" value="Radical_SAM"/>
    <property type="match status" value="1"/>
</dbReference>
<dbReference type="SFLD" id="SFLDS00029">
    <property type="entry name" value="Radical_SAM"/>
    <property type="match status" value="1"/>
</dbReference>
<dbReference type="InterPro" id="IPR028098">
    <property type="entry name" value="Glyco_trans_4-like_N"/>
</dbReference>
<dbReference type="Pfam" id="PF13186">
    <property type="entry name" value="SPASM"/>
    <property type="match status" value="1"/>
</dbReference>
<dbReference type="InterPro" id="IPR013785">
    <property type="entry name" value="Aldolase_TIM"/>
</dbReference>
<dbReference type="InterPro" id="IPR001296">
    <property type="entry name" value="Glyco_trans_1"/>
</dbReference>
<dbReference type="SUPFAM" id="SSF53756">
    <property type="entry name" value="UDP-Glycosyltransferase/glycogen phosphorylase"/>
    <property type="match status" value="1"/>
</dbReference>
<dbReference type="InterPro" id="IPR050194">
    <property type="entry name" value="Glycosyltransferase_grp1"/>
</dbReference>
<dbReference type="InterPro" id="IPR058240">
    <property type="entry name" value="rSAM_sf"/>
</dbReference>
<gene>
    <name evidence="8" type="ORF">EPICR_50011</name>
</gene>
<dbReference type="PANTHER" id="PTHR45947:SF13">
    <property type="entry name" value="TRANSFERASE"/>
    <property type="match status" value="1"/>
</dbReference>
<dbReference type="GO" id="GO:0016757">
    <property type="term" value="F:glycosyltransferase activity"/>
    <property type="evidence" value="ECO:0007669"/>
    <property type="project" value="InterPro"/>
</dbReference>
<protein>
    <submittedName>
        <fullName evidence="8">Glycosyl transferase family 1</fullName>
    </submittedName>
</protein>
<evidence type="ECO:0000259" key="7">
    <source>
        <dbReference type="PROSITE" id="PS51918"/>
    </source>
</evidence>
<comment type="cofactor">
    <cofactor evidence="1">
        <name>[4Fe-4S] cluster</name>
        <dbReference type="ChEBI" id="CHEBI:49883"/>
    </cofactor>
</comment>
<dbReference type="Pfam" id="PF13439">
    <property type="entry name" value="Glyco_transf_4"/>
    <property type="match status" value="1"/>
</dbReference>
<dbReference type="SUPFAM" id="SSF102114">
    <property type="entry name" value="Radical SAM enzymes"/>
    <property type="match status" value="1"/>
</dbReference>
<dbReference type="Gene3D" id="3.40.50.2000">
    <property type="entry name" value="Glycogen Phosphorylase B"/>
    <property type="match status" value="2"/>
</dbReference>
<dbReference type="PANTHER" id="PTHR45947">
    <property type="entry name" value="SULFOQUINOVOSYL TRANSFERASE SQD2"/>
    <property type="match status" value="1"/>
</dbReference>
<evidence type="ECO:0000313" key="8">
    <source>
        <dbReference type="EMBL" id="VEN74737.1"/>
    </source>
</evidence>
<dbReference type="InterPro" id="IPR007197">
    <property type="entry name" value="rSAM"/>
</dbReference>
<evidence type="ECO:0000256" key="1">
    <source>
        <dbReference type="ARBA" id="ARBA00001966"/>
    </source>
</evidence>
<keyword evidence="3" id="KW-0949">S-adenosyl-L-methionine</keyword>
<keyword evidence="2" id="KW-0004">4Fe-4S</keyword>
<evidence type="ECO:0000256" key="6">
    <source>
        <dbReference type="ARBA" id="ARBA00023014"/>
    </source>
</evidence>
<dbReference type="PROSITE" id="PS51918">
    <property type="entry name" value="RADICAL_SAM"/>
    <property type="match status" value="1"/>
</dbReference>
<dbReference type="Pfam" id="PF00534">
    <property type="entry name" value="Glycos_transf_1"/>
    <property type="match status" value="1"/>
</dbReference>
<evidence type="ECO:0000256" key="3">
    <source>
        <dbReference type="ARBA" id="ARBA00022691"/>
    </source>
</evidence>
<evidence type="ECO:0000256" key="2">
    <source>
        <dbReference type="ARBA" id="ARBA00022485"/>
    </source>
</evidence>
<dbReference type="AlphaFoldDB" id="A0A484HJ08"/>
<dbReference type="CDD" id="cd21109">
    <property type="entry name" value="SPASM"/>
    <property type="match status" value="1"/>
</dbReference>
<keyword evidence="4" id="KW-0479">Metal-binding</keyword>
<dbReference type="GO" id="GO:0046872">
    <property type="term" value="F:metal ion binding"/>
    <property type="evidence" value="ECO:0007669"/>
    <property type="project" value="UniProtKB-KW"/>
</dbReference>
<keyword evidence="8" id="KW-0808">Transferase</keyword>
<name>A0A484HJ08_9BACT</name>
<sequence length="782" mass="89558">MKILKVIHGYPMRYNAGSEVYSQTLCHGLAKKSRVEVFSRIEDSFSPDYALFSDRDRDIPDIKIHLVNMPRARDGYRHQGVDDQFEKVLKKFRPDIVHIGHLNHLSTSIPLVAKKNSVPVVYTLHDYWIMCPRGQFMQKFPENSHDPGRLWDSCEGQEDRKCAARCYAGYFSGIHEDRGADIAHWENWVAGRMNHIRKVCDAVDLFIAPSRYLYERYRDGFGLSEDKMVCLDYGFDLSRFSRRFRTPGEPFTFGYIGTHIPAKGIHHLLEAFGKLSGSSALRIWGRPRGQDTRTLKDIANRLPGGAGTRVEWLSEYKNQRIVADVFNHVDAIVVPSIWVENSPLVIHEALQARVPVITANAGGMSEYIHHEKNGLLFEFRSPDMMAAQMQRLAGDPSLADRLGKRGCLRSRDGNIPDIDAHVSAVERLYRQVLSKGGESYKKRGPWRVTFDTNPDSCNLSCVMCEEHSPYSPRRIERRKSRVPKRIMPFGFIEKTVAEAAAMGLREIIPSTMGEPLLYRHFDGIIDLCRQYGLTLNLTTNGSFPGRPVEEWAKRIAPVCSDIKISWNGSRKEIQESIMPPSDLCEMTENLKRFLDVREKTFEMTGHYCRVTLQMTFMESNLDDLPGMVNMAIDFGVDRLKGHHLWAHFPEIKRLSLRKDSESTKRWNSMLGVVRDIVRNRPLPNGRVLLLENFHRLDPDRPEELLKDGICPFLGKEAWISPEGRFDPCCAPDAQRKSLGFFGSVRNASFSDLWNGAEYRDLLKNYHENPLCLSCNMKKKMEA</sequence>